<dbReference type="OrthoDB" id="323290at2"/>
<feature type="domain" description="HTH araC/xylS-type" evidence="4">
    <location>
        <begin position="150"/>
        <end position="251"/>
    </location>
</feature>
<comment type="caution">
    <text evidence="5">The sequence shown here is derived from an EMBL/GenBank/DDBJ whole genome shotgun (WGS) entry which is preliminary data.</text>
</comment>
<evidence type="ECO:0000259" key="4">
    <source>
        <dbReference type="PROSITE" id="PS01124"/>
    </source>
</evidence>
<dbReference type="SMART" id="SM00342">
    <property type="entry name" value="HTH_ARAC"/>
    <property type="match status" value="1"/>
</dbReference>
<dbReference type="GO" id="GO:0043565">
    <property type="term" value="F:sequence-specific DNA binding"/>
    <property type="evidence" value="ECO:0007669"/>
    <property type="project" value="InterPro"/>
</dbReference>
<dbReference type="Gene3D" id="1.10.10.60">
    <property type="entry name" value="Homeodomain-like"/>
    <property type="match status" value="1"/>
</dbReference>
<dbReference type="PROSITE" id="PS01124">
    <property type="entry name" value="HTH_ARAC_FAMILY_2"/>
    <property type="match status" value="1"/>
</dbReference>
<dbReference type="EMBL" id="VLLI01000002">
    <property type="protein sequence ID" value="TWJ03183.1"/>
    <property type="molecule type" value="Genomic_DNA"/>
</dbReference>
<dbReference type="AlphaFoldDB" id="A0A562UBL5"/>
<evidence type="ECO:0000256" key="2">
    <source>
        <dbReference type="ARBA" id="ARBA00023125"/>
    </source>
</evidence>
<dbReference type="InterPro" id="IPR018060">
    <property type="entry name" value="HTH_AraC"/>
</dbReference>
<name>A0A562UBL5_9SPHI</name>
<keyword evidence="1" id="KW-0805">Transcription regulation</keyword>
<evidence type="ECO:0000256" key="3">
    <source>
        <dbReference type="ARBA" id="ARBA00023163"/>
    </source>
</evidence>
<organism evidence="5 6">
    <name type="scientific">Mucilaginibacter frigoritolerans</name>
    <dbReference type="NCBI Taxonomy" id="652788"/>
    <lineage>
        <taxon>Bacteria</taxon>
        <taxon>Pseudomonadati</taxon>
        <taxon>Bacteroidota</taxon>
        <taxon>Sphingobacteriia</taxon>
        <taxon>Sphingobacteriales</taxon>
        <taxon>Sphingobacteriaceae</taxon>
        <taxon>Mucilaginibacter</taxon>
    </lineage>
</organism>
<dbReference type="SUPFAM" id="SSF46689">
    <property type="entry name" value="Homeodomain-like"/>
    <property type="match status" value="1"/>
</dbReference>
<evidence type="ECO:0000313" key="5">
    <source>
        <dbReference type="EMBL" id="TWJ03183.1"/>
    </source>
</evidence>
<dbReference type="RefSeq" id="WP_144909705.1">
    <property type="nucleotide sequence ID" value="NZ_VLLI01000002.1"/>
</dbReference>
<dbReference type="Pfam" id="PF20240">
    <property type="entry name" value="DUF6597"/>
    <property type="match status" value="1"/>
</dbReference>
<dbReference type="InterPro" id="IPR050204">
    <property type="entry name" value="AraC_XylS_family_regulators"/>
</dbReference>
<dbReference type="GO" id="GO:0003700">
    <property type="term" value="F:DNA-binding transcription factor activity"/>
    <property type="evidence" value="ECO:0007669"/>
    <property type="project" value="InterPro"/>
</dbReference>
<gene>
    <name evidence="5" type="ORF">JN11_00720</name>
</gene>
<dbReference type="InterPro" id="IPR009057">
    <property type="entry name" value="Homeodomain-like_sf"/>
</dbReference>
<dbReference type="PANTHER" id="PTHR46796:SF13">
    <property type="entry name" value="HTH-TYPE TRANSCRIPTIONAL ACTIVATOR RHAS"/>
    <property type="match status" value="1"/>
</dbReference>
<protein>
    <submittedName>
        <fullName evidence="5">AraC-like DNA-binding protein</fullName>
    </submittedName>
</protein>
<keyword evidence="2 5" id="KW-0238">DNA-binding</keyword>
<dbReference type="InterPro" id="IPR046532">
    <property type="entry name" value="DUF6597"/>
</dbReference>
<dbReference type="Pfam" id="PF12833">
    <property type="entry name" value="HTH_18"/>
    <property type="match status" value="1"/>
</dbReference>
<keyword evidence="6" id="KW-1185">Reference proteome</keyword>
<reference evidence="5 6" key="1">
    <citation type="submission" date="2019-07" db="EMBL/GenBank/DDBJ databases">
        <title>Genomic Encyclopedia of Archaeal and Bacterial Type Strains, Phase II (KMG-II): from individual species to whole genera.</title>
        <authorList>
            <person name="Goeker M."/>
        </authorList>
    </citation>
    <scope>NUCLEOTIDE SEQUENCE [LARGE SCALE GENOMIC DNA]</scope>
    <source>
        <strain evidence="5 6">ATCC BAA-1854</strain>
    </source>
</reference>
<dbReference type="PANTHER" id="PTHR46796">
    <property type="entry name" value="HTH-TYPE TRANSCRIPTIONAL ACTIVATOR RHAS-RELATED"/>
    <property type="match status" value="1"/>
</dbReference>
<keyword evidence="3" id="KW-0804">Transcription</keyword>
<accession>A0A562UBL5</accession>
<sequence>MDYKIFPPPLHLKDLVQCFWTLESNPDESVPKDYYLMADSCPEIIFQYNEGFQSYSAQSARIRFQHSIHGKFDVANKVGFFGVRLFPHAINQLLNIPADEVVNGVFDFSALFQQGGTDLADQVYSAINAPERIAHVASYLTKKSSHHKVDPLKYFVDKVLQSAGSVDIQAIQQESGLSVKQFERRFKAIAGFPPKYFARISRFQAVKDSYCSSSFSTMTSLAYSCNYYDQSHFNREFKEFSGVQPLQYFKRADRETNSSPKIDSGLSNTGKQRDFDGYLPCGWFV</sequence>
<evidence type="ECO:0000313" key="6">
    <source>
        <dbReference type="Proteomes" id="UP000317010"/>
    </source>
</evidence>
<dbReference type="Proteomes" id="UP000317010">
    <property type="component" value="Unassembled WGS sequence"/>
</dbReference>
<evidence type="ECO:0000256" key="1">
    <source>
        <dbReference type="ARBA" id="ARBA00023015"/>
    </source>
</evidence>
<proteinExistence type="predicted"/>